<accession>A0A5J5E8X3</accession>
<feature type="transmembrane region" description="Helical" evidence="1">
    <location>
        <begin position="312"/>
        <end position="331"/>
    </location>
</feature>
<dbReference type="RefSeq" id="WP_150335476.1">
    <property type="nucleotide sequence ID" value="NZ_RZUG01000006.1"/>
</dbReference>
<feature type="transmembrane region" description="Helical" evidence="1">
    <location>
        <begin position="595"/>
        <end position="614"/>
    </location>
</feature>
<feature type="transmembrane region" description="Helical" evidence="1">
    <location>
        <begin position="569"/>
        <end position="589"/>
    </location>
</feature>
<dbReference type="AlphaFoldDB" id="A0A5J5E8X3"/>
<comment type="caution">
    <text evidence="2">The sequence shown here is derived from an EMBL/GenBank/DDBJ whole genome shotgun (WGS) entry which is preliminary data.</text>
</comment>
<reference evidence="2 3" key="1">
    <citation type="journal article" date="2019" name="Syst. Appl. Microbiol.">
        <title>Characterization of Bifidobacterium species in feaces of the Egyptian fruit bat: Description of B. vespertilionis sp. nov. and B. rousetti sp. nov.</title>
        <authorList>
            <person name="Modesto M."/>
            <person name="Satti M."/>
            <person name="Watanabe K."/>
            <person name="Puglisi E."/>
            <person name="Morelli L."/>
            <person name="Huang C.-H."/>
            <person name="Liou J.-S."/>
            <person name="Miyashita M."/>
            <person name="Tamura T."/>
            <person name="Saito S."/>
            <person name="Mori K."/>
            <person name="Huang L."/>
            <person name="Sciavilla P."/>
            <person name="Sandri C."/>
            <person name="Spiezio C."/>
            <person name="Vitali F."/>
            <person name="Cavalieri D."/>
            <person name="Perpetuini G."/>
            <person name="Tofalo R."/>
            <person name="Bonetti A."/>
            <person name="Arita M."/>
            <person name="Mattarelli P."/>
        </authorList>
    </citation>
    <scope>NUCLEOTIDE SEQUENCE [LARGE SCALE GENOMIC DNA]</scope>
    <source>
        <strain evidence="2 3">RST19</strain>
    </source>
</reference>
<evidence type="ECO:0008006" key="4">
    <source>
        <dbReference type="Google" id="ProtNLM"/>
    </source>
</evidence>
<protein>
    <recommendedName>
        <fullName evidence="4">Glycosyltransferase</fullName>
    </recommendedName>
</protein>
<feature type="transmembrane region" description="Helical" evidence="1">
    <location>
        <begin position="683"/>
        <end position="700"/>
    </location>
</feature>
<feature type="transmembrane region" description="Helical" evidence="1">
    <location>
        <begin position="429"/>
        <end position="457"/>
    </location>
</feature>
<dbReference type="EMBL" id="RZUG01000006">
    <property type="protein sequence ID" value="KAA8825637.1"/>
    <property type="molecule type" value="Genomic_DNA"/>
</dbReference>
<keyword evidence="1" id="KW-1133">Transmembrane helix</keyword>
<dbReference type="Proteomes" id="UP000326251">
    <property type="component" value="Unassembled WGS sequence"/>
</dbReference>
<feature type="transmembrane region" description="Helical" evidence="1">
    <location>
        <begin position="337"/>
        <end position="358"/>
    </location>
</feature>
<evidence type="ECO:0000256" key="1">
    <source>
        <dbReference type="SAM" id="Phobius"/>
    </source>
</evidence>
<feature type="transmembrane region" description="Helical" evidence="1">
    <location>
        <begin position="212"/>
        <end position="232"/>
    </location>
</feature>
<organism evidence="2 3">
    <name type="scientific">Bifidobacterium reuteri</name>
    <dbReference type="NCBI Taxonomy" id="983706"/>
    <lineage>
        <taxon>Bacteria</taxon>
        <taxon>Bacillati</taxon>
        <taxon>Actinomycetota</taxon>
        <taxon>Actinomycetes</taxon>
        <taxon>Bifidobacteriales</taxon>
        <taxon>Bifidobacteriaceae</taxon>
        <taxon>Bifidobacterium</taxon>
    </lineage>
</organism>
<feature type="transmembrane region" description="Helical" evidence="1">
    <location>
        <begin position="176"/>
        <end position="192"/>
    </location>
</feature>
<feature type="transmembrane region" description="Helical" evidence="1">
    <location>
        <begin position="20"/>
        <end position="40"/>
    </location>
</feature>
<feature type="transmembrane region" description="Helical" evidence="1">
    <location>
        <begin position="479"/>
        <end position="499"/>
    </location>
</feature>
<name>A0A5J5E8X3_9BIFI</name>
<keyword evidence="1" id="KW-0472">Membrane</keyword>
<feature type="transmembrane region" description="Helical" evidence="1">
    <location>
        <begin position="626"/>
        <end position="645"/>
    </location>
</feature>
<feature type="transmembrane region" description="Helical" evidence="1">
    <location>
        <begin position="370"/>
        <end position="392"/>
    </location>
</feature>
<keyword evidence="1" id="KW-0812">Transmembrane</keyword>
<proteinExistence type="predicted"/>
<evidence type="ECO:0000313" key="2">
    <source>
        <dbReference type="EMBL" id="KAA8825637.1"/>
    </source>
</evidence>
<gene>
    <name evidence="2" type="ORF">EMO92_05230</name>
</gene>
<evidence type="ECO:0000313" key="3">
    <source>
        <dbReference type="Proteomes" id="UP000326251"/>
    </source>
</evidence>
<sequence>MDAAAAGARRPASRVWLKPILVAFVVITVLELFVFNLPFWQTIGSTPQQTHDDGVGSGLSVETGGIAVVTDPEHAWRDVSASQPIEYLYIDHVPSERPSQNDSVKWRVSTMKSTDSGWYDANADVGYSPSSESSRYSRVGDGSTHVRLRYQQMEQGAVIPYGPITANPRVPMRFSALRLALELVAALLIILFRPNSPLYRIRLALRRSSSLIPVGICAAATSLVPVALLVMASPQDSPEPTYWNYFASYSAVDQYQMLADAILHGRTWLDYPVNDALAGMSNPYDTKARIATALAHPDIPIFFDVAFHDGRYYSYFGVLPALLLFAPFKAITGMDMATNTALIITATLASTAVTLLAIQLARLIGRRRAVSLGAALLGMVAFMFGDGIAFVVQLGLFYQIPQEMAVLFAALGLSLWIEAKLRGLNLPLLAAGSLCMALTIACRPQVILATLIAIPLFSDEIIELWRQGMRGGAALVRELKIWSCAIAPYLLVFLPQFAYNQARFGKFTDFGATYNLTGYDMTHMRAPLTQYFSFVFTYLIQPPNITAHFPFIQPAGVPLTTWRSEHAMFGGWFLTAAPFALLLFTMVVWRFALRGIRASGLVAGVFVSWLLAFIVDARITGPDIRYEIDFAFMLMTAFLVLLYAVDGVVNRQDAAMAGSVTYSHGDSVRMEADHWRLVTQRLTFGWLCAGLVAALVFLFFKQFASGMNMPVANWWDTASWFLFM</sequence>
<feature type="transmembrane region" description="Helical" evidence="1">
    <location>
        <begin position="398"/>
        <end position="417"/>
    </location>
</feature>